<organism evidence="6 7">
    <name type="scientific">Brevibacterium marinum</name>
    <dbReference type="NCBI Taxonomy" id="418643"/>
    <lineage>
        <taxon>Bacteria</taxon>
        <taxon>Bacillati</taxon>
        <taxon>Actinomycetota</taxon>
        <taxon>Actinomycetes</taxon>
        <taxon>Micrococcales</taxon>
        <taxon>Brevibacteriaceae</taxon>
        <taxon>Brevibacterium</taxon>
    </lineage>
</organism>
<comment type="caution">
    <text evidence="6">The sequence shown here is derived from an EMBL/GenBank/DDBJ whole genome shotgun (WGS) entry which is preliminary data.</text>
</comment>
<evidence type="ECO:0000256" key="2">
    <source>
        <dbReference type="ARBA" id="ARBA00023125"/>
    </source>
</evidence>
<accession>A0A846RWL9</accession>
<evidence type="ECO:0000313" key="6">
    <source>
        <dbReference type="EMBL" id="NJC55013.1"/>
    </source>
</evidence>
<gene>
    <name evidence="6" type="ORF">BKA07_000048</name>
</gene>
<evidence type="ECO:0000313" key="7">
    <source>
        <dbReference type="Proteomes" id="UP000576792"/>
    </source>
</evidence>
<feature type="domain" description="HTH tetR-type" evidence="5">
    <location>
        <begin position="16"/>
        <end position="76"/>
    </location>
</feature>
<dbReference type="Proteomes" id="UP000576792">
    <property type="component" value="Unassembled WGS sequence"/>
</dbReference>
<dbReference type="PRINTS" id="PR00455">
    <property type="entry name" value="HTHTETR"/>
</dbReference>
<keyword evidence="3" id="KW-0804">Transcription</keyword>
<dbReference type="InterPro" id="IPR009057">
    <property type="entry name" value="Homeodomain-like_sf"/>
</dbReference>
<evidence type="ECO:0000259" key="5">
    <source>
        <dbReference type="PROSITE" id="PS50977"/>
    </source>
</evidence>
<evidence type="ECO:0000256" key="4">
    <source>
        <dbReference type="PROSITE-ProRule" id="PRU00335"/>
    </source>
</evidence>
<dbReference type="InterPro" id="IPR050109">
    <property type="entry name" value="HTH-type_TetR-like_transc_reg"/>
</dbReference>
<evidence type="ECO:0000256" key="1">
    <source>
        <dbReference type="ARBA" id="ARBA00023015"/>
    </source>
</evidence>
<protein>
    <submittedName>
        <fullName evidence="6">AcrR family transcriptional regulator</fullName>
    </submittedName>
</protein>
<proteinExistence type="predicted"/>
<dbReference type="Gene3D" id="1.10.10.60">
    <property type="entry name" value="Homeodomain-like"/>
    <property type="match status" value="1"/>
</dbReference>
<dbReference type="GO" id="GO:0003700">
    <property type="term" value="F:DNA-binding transcription factor activity"/>
    <property type="evidence" value="ECO:0007669"/>
    <property type="project" value="TreeGrafter"/>
</dbReference>
<dbReference type="PROSITE" id="PS50977">
    <property type="entry name" value="HTH_TETR_2"/>
    <property type="match status" value="1"/>
</dbReference>
<dbReference type="PANTHER" id="PTHR30055">
    <property type="entry name" value="HTH-TYPE TRANSCRIPTIONAL REGULATOR RUTR"/>
    <property type="match status" value="1"/>
</dbReference>
<dbReference type="GO" id="GO:0000976">
    <property type="term" value="F:transcription cis-regulatory region binding"/>
    <property type="evidence" value="ECO:0007669"/>
    <property type="project" value="TreeGrafter"/>
</dbReference>
<feature type="DNA-binding region" description="H-T-H motif" evidence="4">
    <location>
        <begin position="39"/>
        <end position="58"/>
    </location>
</feature>
<dbReference type="EMBL" id="JAATJN010000001">
    <property type="protein sequence ID" value="NJC55013.1"/>
    <property type="molecule type" value="Genomic_DNA"/>
</dbReference>
<evidence type="ECO:0000256" key="3">
    <source>
        <dbReference type="ARBA" id="ARBA00023163"/>
    </source>
</evidence>
<keyword evidence="7" id="KW-1185">Reference proteome</keyword>
<keyword evidence="1" id="KW-0805">Transcription regulation</keyword>
<name>A0A846RWL9_9MICO</name>
<keyword evidence="2 4" id="KW-0238">DNA-binding</keyword>
<sequence length="198" mass="23036">MTKRRRVATQRDIDKLQTQQRIVDSALELFETTGYETTSMVRIARSAETSRANLYLHFTSKSQIVLHRMRQLETEVLGLYDGLDHVEPTVDDVVTWLEEAARLWKSHRAEFDAISRAMTVDTEVFAEWLELHRRISQTKAAALIGSRSDVDRDQWEAHLITLMIGLEHNFYYLYVRGQSIPERLILRSLAEQWAAFLG</sequence>
<dbReference type="InterPro" id="IPR001647">
    <property type="entry name" value="HTH_TetR"/>
</dbReference>
<dbReference type="Gene3D" id="1.10.357.10">
    <property type="entry name" value="Tetracycline Repressor, domain 2"/>
    <property type="match status" value="1"/>
</dbReference>
<dbReference type="SUPFAM" id="SSF46689">
    <property type="entry name" value="Homeodomain-like"/>
    <property type="match status" value="1"/>
</dbReference>
<dbReference type="RefSeq" id="WP_167949106.1">
    <property type="nucleotide sequence ID" value="NZ_BAAAPQ010000026.1"/>
</dbReference>
<dbReference type="Pfam" id="PF00440">
    <property type="entry name" value="TetR_N"/>
    <property type="match status" value="1"/>
</dbReference>
<reference evidence="6 7" key="1">
    <citation type="submission" date="2020-03" db="EMBL/GenBank/DDBJ databases">
        <title>Sequencing the genomes of 1000 actinobacteria strains.</title>
        <authorList>
            <person name="Klenk H.-P."/>
        </authorList>
    </citation>
    <scope>NUCLEOTIDE SEQUENCE [LARGE SCALE GENOMIC DNA]</scope>
    <source>
        <strain evidence="6 7">DSM 18964</strain>
    </source>
</reference>
<dbReference type="AlphaFoldDB" id="A0A846RWL9"/>
<dbReference type="PANTHER" id="PTHR30055:SF234">
    <property type="entry name" value="HTH-TYPE TRANSCRIPTIONAL REGULATOR BETI"/>
    <property type="match status" value="1"/>
</dbReference>